<feature type="chain" id="PRO_5011675848" description="Lipoprotein" evidence="1">
    <location>
        <begin position="22"/>
        <end position="320"/>
    </location>
</feature>
<evidence type="ECO:0008006" key="4">
    <source>
        <dbReference type="Google" id="ProtNLM"/>
    </source>
</evidence>
<dbReference type="Proteomes" id="UP000198964">
    <property type="component" value="Unassembled WGS sequence"/>
</dbReference>
<keyword evidence="1" id="KW-0732">Signal</keyword>
<organism evidence="2 3">
    <name type="scientific">Sunxiuqinia elliptica</name>
    <dbReference type="NCBI Taxonomy" id="655355"/>
    <lineage>
        <taxon>Bacteria</taxon>
        <taxon>Pseudomonadati</taxon>
        <taxon>Bacteroidota</taxon>
        <taxon>Bacteroidia</taxon>
        <taxon>Marinilabiliales</taxon>
        <taxon>Prolixibacteraceae</taxon>
        <taxon>Sunxiuqinia</taxon>
    </lineage>
</organism>
<feature type="signal peptide" evidence="1">
    <location>
        <begin position="1"/>
        <end position="21"/>
    </location>
</feature>
<name>A0A1I2KMM8_9BACT</name>
<accession>A0A1I2KMM8</accession>
<dbReference type="STRING" id="655355.SAMN05216283_11233"/>
<dbReference type="EMBL" id="FONW01000012">
    <property type="protein sequence ID" value="SFF66176.1"/>
    <property type="molecule type" value="Genomic_DNA"/>
</dbReference>
<gene>
    <name evidence="2" type="ORF">SAMN05216283_11233</name>
</gene>
<dbReference type="PROSITE" id="PS51257">
    <property type="entry name" value="PROKAR_LIPOPROTEIN"/>
    <property type="match status" value="1"/>
</dbReference>
<evidence type="ECO:0000313" key="2">
    <source>
        <dbReference type="EMBL" id="SFF66176.1"/>
    </source>
</evidence>
<proteinExistence type="predicted"/>
<keyword evidence="3" id="KW-1185">Reference proteome</keyword>
<dbReference type="RefSeq" id="WP_093921176.1">
    <property type="nucleotide sequence ID" value="NZ_FONW01000012.1"/>
</dbReference>
<evidence type="ECO:0000256" key="1">
    <source>
        <dbReference type="SAM" id="SignalP"/>
    </source>
</evidence>
<protein>
    <recommendedName>
        <fullName evidence="4">Lipoprotein</fullName>
    </recommendedName>
</protein>
<sequence>MKKFNLLAVMAVVLTLFSACQQEELEVQQSDEKLVMDEQLKQIAFSVDENCLNFESEQELQKLLDYLVEKGDNFFPYFEENVGFDSYRSYYEDKPGRSEKMIDDLIATVISPEGTIVIGNYLFKVNFESEKTEVYSMTEISGGLKNLSMYDASEPIVFRWTDDIFAILNDEVMLKSYCNSDQDRKHSSIFTGSEADKNFWFEAQAKLNYQNFGFIHTIISKFKITSYKYSSGARPIFLFVMDIDGYYDRKRESRRSVNEHIQKDVRNHDDEVSWRPFYGTRRVQSFSIETNFSYKVLQYGISPFYNGFTDNVTQLSISCN</sequence>
<dbReference type="AlphaFoldDB" id="A0A1I2KMM8"/>
<evidence type="ECO:0000313" key="3">
    <source>
        <dbReference type="Proteomes" id="UP000198964"/>
    </source>
</evidence>
<reference evidence="2 3" key="1">
    <citation type="submission" date="2016-10" db="EMBL/GenBank/DDBJ databases">
        <authorList>
            <person name="de Groot N.N."/>
        </authorList>
    </citation>
    <scope>NUCLEOTIDE SEQUENCE [LARGE SCALE GENOMIC DNA]</scope>
    <source>
        <strain evidence="2 3">CGMCC 1.9156</strain>
    </source>
</reference>